<name>A0A451AQ27_9GAMM</name>
<dbReference type="AlphaFoldDB" id="A0A451AQ27"/>
<protein>
    <submittedName>
        <fullName evidence="1">Uncharacterized protein</fullName>
    </submittedName>
</protein>
<dbReference type="EMBL" id="CAADFV010000180">
    <property type="protein sequence ID" value="VFK68140.1"/>
    <property type="molecule type" value="Genomic_DNA"/>
</dbReference>
<accession>A0A451AQ27</accession>
<organism evidence="1">
    <name type="scientific">Candidatus Kentrum sp. TUN</name>
    <dbReference type="NCBI Taxonomy" id="2126343"/>
    <lineage>
        <taxon>Bacteria</taxon>
        <taxon>Pseudomonadati</taxon>
        <taxon>Pseudomonadota</taxon>
        <taxon>Gammaproteobacteria</taxon>
        <taxon>Candidatus Kentrum</taxon>
    </lineage>
</organism>
<evidence type="ECO:0000313" key="1">
    <source>
        <dbReference type="EMBL" id="VFK68140.1"/>
    </source>
</evidence>
<reference evidence="1" key="1">
    <citation type="submission" date="2019-02" db="EMBL/GenBank/DDBJ databases">
        <authorList>
            <person name="Gruber-Vodicka R. H."/>
            <person name="Seah K. B. B."/>
        </authorList>
    </citation>
    <scope>NUCLEOTIDE SEQUENCE</scope>
    <source>
        <strain evidence="1">BECK_BY2</strain>
    </source>
</reference>
<gene>
    <name evidence="1" type="ORF">BECKTUN1418E_GA0071001_11805</name>
</gene>
<sequence length="41" mass="4989">MPYWLFLISVRSTYFRIEENRGRFFSALLAFYYALTEVLFG</sequence>
<proteinExistence type="predicted"/>